<dbReference type="InterPro" id="IPR054593">
    <property type="entry name" value="Beta-mannosidase-like_N2"/>
</dbReference>
<dbReference type="SUPFAM" id="SSF51445">
    <property type="entry name" value="(Trans)glycosidases"/>
    <property type="match status" value="1"/>
</dbReference>
<sequence length="837" mass="90268">MSPAEPSGPFGAAPDLLATARWTLLGTAPGVVEGPDSLPRKGAWIPARVPGTAADAVRRAYGERKARAEDYDGQDWWWRCVVDLDSRPAGWWLALHGLATIADVWVAGQHVVHSRNMFRSVGVPLEGLAGPTEVVVRCAATTPVVAGRRRPRPRWKSPLVAHQGWRHLRTSLLGRAPGWPGGVAVVGPWRPLTLAPLDRPVVVRRRLRTRLEGSTGILDADIWFAVPPAASGSRVHVKDVVVDCEAASPTHHTVSVSLPGVRRWWPHSHGDQPLYPVEVEADGVRVLLGRVGFRTVEATDGDGAFGLRVNGVPVFVAGTCWMPPDPFSVQTAPEAAAECVQQAREAGFNLIRLVGGTLYEEAAFHDACDELGMLVWQDCMLATLDPPDDDDFAEELAAEVSELADRLGGRPSTAVVSGGNETEQQPVLLGLSPSSWEVRAVTEIIPKVLRSSVLDVPYVTSTPMGGAFPPHPGEGIAHYFGVGAYLRPLSDIRVAGVRFAAECLAFSIPPEEQSVLRAFGGAYVAGHHPEWKAAVPRDRTASWDFEDVRDHYVSTLLGVDPAQVRRTDPERYLDLGRAAVCAAMTEVLSRWRRPCDPCSGAIVLALRDLLPGAGWGLVDAYGRPKAPWYAVRRVLAPTAILVHDEGLNGTTVTVVNDAATPLAGNLTVRSWTAQGMLLDDRQAALTVAARGATEIDLDRFLGVFTDVNHVYRFGPRTRDVLHLAFTAAADDSLLAEQVVLLDGRALPARRGGLRGTLRYVRGSWQIAVTADELAQWVVVSAPGYRAEDSWFHMAPGTTRSLRLTPEEPNSAVPPAAVVRALNVQPTSAASADAYRDA</sequence>
<comment type="caution">
    <text evidence="8">The sequence shown here is derived from an EMBL/GenBank/DDBJ whole genome shotgun (WGS) entry which is preliminary data.</text>
</comment>
<keyword evidence="5" id="KW-0326">Glycosidase</keyword>
<dbReference type="SUPFAM" id="SSF49785">
    <property type="entry name" value="Galactose-binding domain-like"/>
    <property type="match status" value="1"/>
</dbReference>
<dbReference type="EMBL" id="JBEZVE010000010">
    <property type="protein sequence ID" value="MEU3782987.1"/>
    <property type="molecule type" value="Genomic_DNA"/>
</dbReference>
<gene>
    <name evidence="8" type="ORF">AB0E89_20945</name>
</gene>
<organism evidence="8 9">
    <name type="scientific">Streptomyces sp. 900129855</name>
    <dbReference type="NCBI Taxonomy" id="3155129"/>
    <lineage>
        <taxon>Bacteria</taxon>
        <taxon>Bacillati</taxon>
        <taxon>Actinomycetota</taxon>
        <taxon>Actinomycetes</taxon>
        <taxon>Kitasatosporales</taxon>
        <taxon>Streptomycetaceae</taxon>
        <taxon>Streptomyces</taxon>
    </lineage>
</organism>
<keyword evidence="3 8" id="KW-0378">Hydrolase</keyword>
<dbReference type="Gene3D" id="2.60.40.10">
    <property type="entry name" value="Immunoglobulins"/>
    <property type="match status" value="1"/>
</dbReference>
<dbReference type="SUPFAM" id="SSF49303">
    <property type="entry name" value="beta-Galactosidase/glucuronidase domain"/>
    <property type="match status" value="2"/>
</dbReference>
<evidence type="ECO:0000256" key="5">
    <source>
        <dbReference type="ARBA" id="ARBA00023295"/>
    </source>
</evidence>
<dbReference type="Gene3D" id="2.60.120.260">
    <property type="entry name" value="Galactose-binding domain-like"/>
    <property type="match status" value="1"/>
</dbReference>
<reference evidence="8 9" key="1">
    <citation type="submission" date="2024-06" db="EMBL/GenBank/DDBJ databases">
        <title>The Natural Products Discovery Center: Release of the First 8490 Sequenced Strains for Exploring Actinobacteria Biosynthetic Diversity.</title>
        <authorList>
            <person name="Kalkreuter E."/>
            <person name="Kautsar S.A."/>
            <person name="Yang D."/>
            <person name="Bader C.D."/>
            <person name="Teijaro C.N."/>
            <person name="Fluegel L."/>
            <person name="Davis C.M."/>
            <person name="Simpson J.R."/>
            <person name="Lauterbach L."/>
            <person name="Steele A.D."/>
            <person name="Gui C."/>
            <person name="Meng S."/>
            <person name="Li G."/>
            <person name="Viehrig K."/>
            <person name="Ye F."/>
            <person name="Su P."/>
            <person name="Kiefer A.F."/>
            <person name="Nichols A."/>
            <person name="Cepeda A.J."/>
            <person name="Yan W."/>
            <person name="Fan B."/>
            <person name="Jiang Y."/>
            <person name="Adhikari A."/>
            <person name="Zheng C.-J."/>
            <person name="Schuster L."/>
            <person name="Cowan T.M."/>
            <person name="Smanski M.J."/>
            <person name="Chevrette M.G."/>
            <person name="De Carvalho L.P.S."/>
            <person name="Shen B."/>
        </authorList>
    </citation>
    <scope>NUCLEOTIDE SEQUENCE [LARGE SCALE GENOMIC DNA]</scope>
    <source>
        <strain evidence="8 9">NPDC033843</strain>
    </source>
</reference>
<keyword evidence="9" id="KW-1185">Reference proteome</keyword>
<dbReference type="InterPro" id="IPR008979">
    <property type="entry name" value="Galactose-bd-like_sf"/>
</dbReference>
<proteinExistence type="predicted"/>
<dbReference type="Proteomes" id="UP001550739">
    <property type="component" value="Unassembled WGS sequence"/>
</dbReference>
<dbReference type="InterPro" id="IPR013783">
    <property type="entry name" value="Ig-like_fold"/>
</dbReference>
<dbReference type="Pfam" id="PF22666">
    <property type="entry name" value="Glyco_hydro_2_N2"/>
    <property type="match status" value="1"/>
</dbReference>
<evidence type="ECO:0000313" key="8">
    <source>
        <dbReference type="EMBL" id="MEU3782987.1"/>
    </source>
</evidence>
<evidence type="ECO:0000313" key="9">
    <source>
        <dbReference type="Proteomes" id="UP001550739"/>
    </source>
</evidence>
<dbReference type="Pfam" id="PF17753">
    <property type="entry name" value="Ig_mannosidase"/>
    <property type="match status" value="1"/>
</dbReference>
<feature type="domain" description="Beta-mannosidase-like galactose-binding" evidence="7">
    <location>
        <begin position="43"/>
        <end position="190"/>
    </location>
</feature>
<dbReference type="InterPro" id="IPR050887">
    <property type="entry name" value="Beta-mannosidase_GH2"/>
</dbReference>
<protein>
    <recommendedName>
        <fullName evidence="2">beta-mannosidase</fullName>
        <ecNumber evidence="2">3.2.1.25</ecNumber>
    </recommendedName>
</protein>
<dbReference type="PANTHER" id="PTHR43730">
    <property type="entry name" value="BETA-MANNOSIDASE"/>
    <property type="match status" value="1"/>
</dbReference>
<dbReference type="EC" id="3.2.1.25" evidence="2"/>
<dbReference type="Gene3D" id="3.20.20.80">
    <property type="entry name" value="Glycosidases"/>
    <property type="match status" value="1"/>
</dbReference>
<evidence type="ECO:0000256" key="4">
    <source>
        <dbReference type="ARBA" id="ARBA00023180"/>
    </source>
</evidence>
<evidence type="ECO:0000259" key="6">
    <source>
        <dbReference type="Pfam" id="PF17753"/>
    </source>
</evidence>
<evidence type="ECO:0000256" key="1">
    <source>
        <dbReference type="ARBA" id="ARBA00000829"/>
    </source>
</evidence>
<accession>A0ABV2ZKA0</accession>
<dbReference type="RefSeq" id="WP_361703914.1">
    <property type="nucleotide sequence ID" value="NZ_JBEZVE010000010.1"/>
</dbReference>
<dbReference type="InterPro" id="IPR036156">
    <property type="entry name" value="Beta-gal/glucu_dom_sf"/>
</dbReference>
<feature type="domain" description="Beta-mannosidase Ig-fold" evidence="6">
    <location>
        <begin position="754"/>
        <end position="812"/>
    </location>
</feature>
<keyword evidence="4" id="KW-0325">Glycoprotein</keyword>
<name>A0ABV2ZKA0_9ACTN</name>
<evidence type="ECO:0000259" key="7">
    <source>
        <dbReference type="Pfam" id="PF22666"/>
    </source>
</evidence>
<dbReference type="GO" id="GO:0016787">
    <property type="term" value="F:hydrolase activity"/>
    <property type="evidence" value="ECO:0007669"/>
    <property type="project" value="UniProtKB-KW"/>
</dbReference>
<dbReference type="PANTHER" id="PTHR43730:SF1">
    <property type="entry name" value="BETA-MANNOSIDASE"/>
    <property type="match status" value="1"/>
</dbReference>
<comment type="catalytic activity">
    <reaction evidence="1">
        <text>Hydrolysis of terminal, non-reducing beta-D-mannose residues in beta-D-mannosides.</text>
        <dbReference type="EC" id="3.2.1.25"/>
    </reaction>
</comment>
<evidence type="ECO:0000256" key="2">
    <source>
        <dbReference type="ARBA" id="ARBA00012754"/>
    </source>
</evidence>
<dbReference type="InterPro" id="IPR017853">
    <property type="entry name" value="GH"/>
</dbReference>
<dbReference type="InterPro" id="IPR041625">
    <property type="entry name" value="Beta-mannosidase_Ig"/>
</dbReference>
<evidence type="ECO:0000256" key="3">
    <source>
        <dbReference type="ARBA" id="ARBA00022801"/>
    </source>
</evidence>